<dbReference type="EMBL" id="JAVHJM010000002">
    <property type="protein sequence ID" value="KAK6518822.1"/>
    <property type="molecule type" value="Genomic_DNA"/>
</dbReference>
<feature type="region of interest" description="Disordered" evidence="1">
    <location>
        <begin position="1"/>
        <end position="37"/>
    </location>
</feature>
<keyword evidence="3" id="KW-1185">Reference proteome</keyword>
<dbReference type="Proteomes" id="UP001307849">
    <property type="component" value="Unassembled WGS sequence"/>
</dbReference>
<feature type="compositionally biased region" description="Gly residues" evidence="1">
    <location>
        <begin position="23"/>
        <end position="35"/>
    </location>
</feature>
<evidence type="ECO:0000313" key="2">
    <source>
        <dbReference type="EMBL" id="KAK6518822.1"/>
    </source>
</evidence>
<reference evidence="2 3" key="1">
    <citation type="submission" date="2019-10" db="EMBL/GenBank/DDBJ databases">
        <authorList>
            <person name="Palmer J.M."/>
        </authorList>
    </citation>
    <scope>NUCLEOTIDE SEQUENCE [LARGE SCALE GENOMIC DNA]</scope>
    <source>
        <strain evidence="2 3">TWF506</strain>
    </source>
</reference>
<dbReference type="AlphaFoldDB" id="A0AAN8P7L1"/>
<evidence type="ECO:0000313" key="3">
    <source>
        <dbReference type="Proteomes" id="UP001307849"/>
    </source>
</evidence>
<evidence type="ECO:0000256" key="1">
    <source>
        <dbReference type="SAM" id="MobiDB-lite"/>
    </source>
</evidence>
<gene>
    <name evidence="2" type="ORF">TWF506_005957</name>
</gene>
<accession>A0AAN8P7L1</accession>
<name>A0AAN8P7L1_9PEZI</name>
<sequence>MTNSHPQTVDALNGPDTLLQEGRGAGGGGGGSGGGRVRHRSRTCAYITETITNSANPLYTQSYGIKCRPSAACVYSASYVGCVDTPATSGTVTDITRRPVPTTCIGRQDLAASYLTRTDISQETLICTGYYALCQTFTLMQSDHTFTGITCRASTMPSVTVNGGSWGTYPPTSIPTPINELYYIAKAPYTETASSTSTGPTSTSPSSAFQVRPGLEMFSAPTVLFFFLLFQLF</sequence>
<comment type="caution">
    <text evidence="2">The sequence shown here is derived from an EMBL/GenBank/DDBJ whole genome shotgun (WGS) entry which is preliminary data.</text>
</comment>
<protein>
    <submittedName>
        <fullName evidence="2">Uncharacterized protein</fullName>
    </submittedName>
</protein>
<proteinExistence type="predicted"/>
<organism evidence="2 3">
    <name type="scientific">Arthrobotrys conoides</name>
    <dbReference type="NCBI Taxonomy" id="74498"/>
    <lineage>
        <taxon>Eukaryota</taxon>
        <taxon>Fungi</taxon>
        <taxon>Dikarya</taxon>
        <taxon>Ascomycota</taxon>
        <taxon>Pezizomycotina</taxon>
        <taxon>Orbiliomycetes</taxon>
        <taxon>Orbiliales</taxon>
        <taxon>Orbiliaceae</taxon>
        <taxon>Arthrobotrys</taxon>
    </lineage>
</organism>